<dbReference type="PANTHER" id="PTHR46455:SF5">
    <property type="entry name" value="SET AND MYND DOMAIN CONTAINING, ARTHROPOD-SPECIFIC, MEMBER 4, ISOFORM A"/>
    <property type="match status" value="1"/>
</dbReference>
<evidence type="ECO:0000313" key="2">
    <source>
        <dbReference type="EMBL" id="KND04805.1"/>
    </source>
</evidence>
<gene>
    <name evidence="2" type="ORF">SPPG_08853</name>
</gene>
<evidence type="ECO:0000256" key="1">
    <source>
        <dbReference type="SAM" id="MobiDB-lite"/>
    </source>
</evidence>
<dbReference type="Gene3D" id="1.10.220.160">
    <property type="match status" value="1"/>
</dbReference>
<dbReference type="Gene3D" id="2.170.270.10">
    <property type="entry name" value="SET domain"/>
    <property type="match status" value="1"/>
</dbReference>
<feature type="region of interest" description="Disordered" evidence="1">
    <location>
        <begin position="450"/>
        <end position="475"/>
    </location>
</feature>
<evidence type="ECO:0008006" key="4">
    <source>
        <dbReference type="Google" id="ProtNLM"/>
    </source>
</evidence>
<dbReference type="PANTHER" id="PTHR46455">
    <property type="entry name" value="SET AND MYND DOMAIN CONTAINING, ARTHROPOD-SPECIFIC, MEMBER 4, ISOFORM A"/>
    <property type="match status" value="1"/>
</dbReference>
<keyword evidence="3" id="KW-1185">Reference proteome</keyword>
<dbReference type="AlphaFoldDB" id="A0A0L0HV81"/>
<proteinExistence type="predicted"/>
<dbReference type="GeneID" id="27691978"/>
<dbReference type="OMA" id="PANDEFT"/>
<evidence type="ECO:0000313" key="3">
    <source>
        <dbReference type="Proteomes" id="UP000053201"/>
    </source>
</evidence>
<reference evidence="2 3" key="1">
    <citation type="submission" date="2009-08" db="EMBL/GenBank/DDBJ databases">
        <title>The Genome Sequence of Spizellomyces punctatus strain DAOM BR117.</title>
        <authorList>
            <consortium name="The Broad Institute Genome Sequencing Platform"/>
            <person name="Russ C."/>
            <person name="Cuomo C."/>
            <person name="Shea T."/>
            <person name="Young S.K."/>
            <person name="Zeng Q."/>
            <person name="Koehrsen M."/>
            <person name="Haas B."/>
            <person name="Borodovsky M."/>
            <person name="Guigo R."/>
            <person name="Alvarado L."/>
            <person name="Berlin A."/>
            <person name="Bochicchio J."/>
            <person name="Borenstein D."/>
            <person name="Chapman S."/>
            <person name="Chen Z."/>
            <person name="Engels R."/>
            <person name="Freedman E."/>
            <person name="Gellesch M."/>
            <person name="Goldberg J."/>
            <person name="Griggs A."/>
            <person name="Gujja S."/>
            <person name="Heiman D."/>
            <person name="Hepburn T."/>
            <person name="Howarth C."/>
            <person name="Jen D."/>
            <person name="Larson L."/>
            <person name="Lewis B."/>
            <person name="Mehta T."/>
            <person name="Park D."/>
            <person name="Pearson M."/>
            <person name="Roberts A."/>
            <person name="Saif S."/>
            <person name="Shenoy N."/>
            <person name="Sisk P."/>
            <person name="Stolte C."/>
            <person name="Sykes S."/>
            <person name="Thomson T."/>
            <person name="Walk T."/>
            <person name="White J."/>
            <person name="Yandava C."/>
            <person name="Burger G."/>
            <person name="Gray M.W."/>
            <person name="Holland P.W.H."/>
            <person name="King N."/>
            <person name="Lang F.B.F."/>
            <person name="Roger A.J."/>
            <person name="Ruiz-Trillo I."/>
            <person name="Lander E."/>
            <person name="Nusbaum C."/>
        </authorList>
    </citation>
    <scope>NUCLEOTIDE SEQUENCE [LARGE SCALE GENOMIC DNA]</scope>
    <source>
        <strain evidence="2 3">DAOM BR117</strain>
    </source>
</reference>
<dbReference type="InterPro" id="IPR053010">
    <property type="entry name" value="SET_SmydA-8"/>
</dbReference>
<dbReference type="RefSeq" id="XP_016612844.1">
    <property type="nucleotide sequence ID" value="XM_016756993.1"/>
</dbReference>
<accession>A0A0L0HV81</accession>
<dbReference type="OrthoDB" id="5945798at2759"/>
<dbReference type="Proteomes" id="UP000053201">
    <property type="component" value="Unassembled WGS sequence"/>
</dbReference>
<protein>
    <recommendedName>
        <fullName evidence="4">SET domain-containing protein</fullName>
    </recommendedName>
</protein>
<dbReference type="STRING" id="645134.A0A0L0HV81"/>
<dbReference type="SUPFAM" id="SSF82199">
    <property type="entry name" value="SET domain"/>
    <property type="match status" value="1"/>
</dbReference>
<dbReference type="EMBL" id="KQ257450">
    <property type="protein sequence ID" value="KND04805.1"/>
    <property type="molecule type" value="Genomic_DNA"/>
</dbReference>
<feature type="compositionally biased region" description="Basic residues" evidence="1">
    <location>
        <begin position="465"/>
        <end position="475"/>
    </location>
</feature>
<dbReference type="InParanoid" id="A0A0L0HV81"/>
<dbReference type="eggNOG" id="KOG2084">
    <property type="taxonomic scope" value="Eukaryota"/>
</dbReference>
<dbReference type="CDD" id="cd20071">
    <property type="entry name" value="SET_SMYD"/>
    <property type="match status" value="1"/>
</dbReference>
<dbReference type="InterPro" id="IPR046341">
    <property type="entry name" value="SET_dom_sf"/>
</dbReference>
<name>A0A0L0HV81_SPIPD</name>
<organism evidence="2 3">
    <name type="scientific">Spizellomyces punctatus (strain DAOM BR117)</name>
    <dbReference type="NCBI Taxonomy" id="645134"/>
    <lineage>
        <taxon>Eukaryota</taxon>
        <taxon>Fungi</taxon>
        <taxon>Fungi incertae sedis</taxon>
        <taxon>Chytridiomycota</taxon>
        <taxon>Chytridiomycota incertae sedis</taxon>
        <taxon>Chytridiomycetes</taxon>
        <taxon>Spizellomycetales</taxon>
        <taxon>Spizellomycetaceae</taxon>
        <taxon>Spizellomyces</taxon>
    </lineage>
</organism>
<dbReference type="VEuPathDB" id="FungiDB:SPPG_08853"/>
<sequence length="475" mass="52728">MTTESGVEIRLFEGDLGRAAVATKSFNVGDVVMVDLPVLAVADSPLSNPLSRRIRDVLQLVADENPNAVIPVDLQANILAEYSHISQDKRNMISTNFAAPPIDAGHGIVEILGSLASSAQQNVEELGRFSIKELHHVLLVMATNAHEYIENGQLYVGLYDQGSKLAHSCSPKTVYIGNGSELRHYALKEIKPGDLITTNYAISDDIRVCWPTHLRQAKLLATKFFRCECERCIAPDDCRKLVCPKCKVASVILYPVYEKGGDFHPWRCSSCQASFSNADMPLKTEAQLEKAVLEATTIFDGYETTMFDKGFLKMDVIRRTATEALGPAHWISNWVKGFLCVQMASRGNQRKAGQLAMEWLVWSAEHVRPHYPHIHARHLASIGPYCVRAGLAKGLYELYCKIVPWVRAEFMGSEEVVQRLNSLVAGADQEDQNRTGAVVNDWLPAEITTKATVTNKHEATPATSGRKKNKRRGRK</sequence>